<dbReference type="PANTHER" id="PTHR24115">
    <property type="entry name" value="KINESIN-RELATED"/>
    <property type="match status" value="1"/>
</dbReference>
<feature type="compositionally biased region" description="Basic and acidic residues" evidence="3">
    <location>
        <begin position="879"/>
        <end position="902"/>
    </location>
</feature>
<accession>V7PI79</accession>
<comment type="similarity">
    <text evidence="1">Belongs to the TRAFAC class myosin-kinesin ATPase superfamily. Kinesin family.</text>
</comment>
<feature type="coiled-coil region" evidence="2">
    <location>
        <begin position="1490"/>
        <end position="1544"/>
    </location>
</feature>
<dbReference type="InterPro" id="IPR027417">
    <property type="entry name" value="P-loop_NTPase"/>
</dbReference>
<name>V7PI79_PLAYE</name>
<reference evidence="5 6" key="1">
    <citation type="submission" date="2013-11" db="EMBL/GenBank/DDBJ databases">
        <title>The Genome Sequence of Plasmodium yoelii 17X.</title>
        <authorList>
            <consortium name="The Broad Institute Genomics Platform"/>
            <consortium name="The Broad Institute Genome Sequencing Center for Infectious Disease"/>
            <person name="Neafsey D."/>
            <person name="Adams J."/>
            <person name="Walker B."/>
            <person name="Young S.K."/>
            <person name="Zeng Q."/>
            <person name="Gargeya S."/>
            <person name="Fitzgerald M."/>
            <person name="Haas B."/>
            <person name="Abouelleil A."/>
            <person name="Alvarado L."/>
            <person name="Chapman S.B."/>
            <person name="Gainer-Dewar J."/>
            <person name="Goldberg J."/>
            <person name="Griggs A."/>
            <person name="Gujja S."/>
            <person name="Hansen M."/>
            <person name="Howarth C."/>
            <person name="Imamovic A."/>
            <person name="Ireland A."/>
            <person name="Larimer J."/>
            <person name="McCowan C."/>
            <person name="Murphy C."/>
            <person name="Pearson M."/>
            <person name="Poon T.W."/>
            <person name="Priest M."/>
            <person name="Roberts A."/>
            <person name="Saif S."/>
            <person name="Shea T."/>
            <person name="Sykes S."/>
            <person name="Wortman J."/>
            <person name="Nusbaum C."/>
            <person name="Birren B."/>
        </authorList>
    </citation>
    <scope>NUCLEOTIDE SEQUENCE [LARGE SCALE GENOMIC DNA]</scope>
    <source>
        <strain evidence="5 6">17X</strain>
    </source>
</reference>
<dbReference type="GO" id="GO:0007018">
    <property type="term" value="P:microtubule-based movement"/>
    <property type="evidence" value="ECO:0007669"/>
    <property type="project" value="InterPro"/>
</dbReference>
<keyword evidence="6" id="KW-1185">Reference proteome</keyword>
<evidence type="ECO:0000256" key="2">
    <source>
        <dbReference type="SAM" id="Coils"/>
    </source>
</evidence>
<dbReference type="InterPro" id="IPR027640">
    <property type="entry name" value="Kinesin-like_fam"/>
</dbReference>
<dbReference type="GO" id="GO:0005874">
    <property type="term" value="C:microtubule"/>
    <property type="evidence" value="ECO:0007669"/>
    <property type="project" value="TreeGrafter"/>
</dbReference>
<organism evidence="5 6">
    <name type="scientific">Plasmodium yoelii 17X</name>
    <dbReference type="NCBI Taxonomy" id="1323249"/>
    <lineage>
        <taxon>Eukaryota</taxon>
        <taxon>Sar</taxon>
        <taxon>Alveolata</taxon>
        <taxon>Apicomplexa</taxon>
        <taxon>Aconoidasida</taxon>
        <taxon>Haemosporida</taxon>
        <taxon>Plasmodiidae</taxon>
        <taxon>Plasmodium</taxon>
        <taxon>Plasmodium (Vinckeia)</taxon>
    </lineage>
</organism>
<feature type="region of interest" description="Disordered" evidence="3">
    <location>
        <begin position="867"/>
        <end position="902"/>
    </location>
</feature>
<feature type="binding site" evidence="1">
    <location>
        <begin position="361"/>
        <end position="368"/>
    </location>
    <ligand>
        <name>ATP</name>
        <dbReference type="ChEBI" id="CHEBI:30616"/>
    </ligand>
</feature>
<dbReference type="PANTHER" id="PTHR24115:SF1004">
    <property type="entry name" value="KINESIN-LIKE PROTEIN KIF15"/>
    <property type="match status" value="1"/>
</dbReference>
<evidence type="ECO:0000313" key="6">
    <source>
        <dbReference type="Proteomes" id="UP000018538"/>
    </source>
</evidence>
<dbReference type="Pfam" id="PF00225">
    <property type="entry name" value="Kinesin"/>
    <property type="match status" value="2"/>
</dbReference>
<keyword evidence="1" id="KW-0067">ATP-binding</keyword>
<dbReference type="Gene3D" id="3.40.850.10">
    <property type="entry name" value="Kinesin motor domain"/>
    <property type="match status" value="1"/>
</dbReference>
<feature type="region of interest" description="Disordered" evidence="3">
    <location>
        <begin position="1199"/>
        <end position="1223"/>
    </location>
</feature>
<evidence type="ECO:0000256" key="3">
    <source>
        <dbReference type="SAM" id="MobiDB-lite"/>
    </source>
</evidence>
<dbReference type="PRINTS" id="PR00380">
    <property type="entry name" value="KINESINHEAVY"/>
</dbReference>
<dbReference type="GO" id="GO:0005871">
    <property type="term" value="C:kinesin complex"/>
    <property type="evidence" value="ECO:0007669"/>
    <property type="project" value="TreeGrafter"/>
</dbReference>
<dbReference type="GO" id="GO:0008017">
    <property type="term" value="F:microtubule binding"/>
    <property type="evidence" value="ECO:0007669"/>
    <property type="project" value="InterPro"/>
</dbReference>
<evidence type="ECO:0000313" key="5">
    <source>
        <dbReference type="EMBL" id="ETB58497.1"/>
    </source>
</evidence>
<gene>
    <name evidence="5" type="ORF">YYC_04087</name>
</gene>
<dbReference type="SMART" id="SM00129">
    <property type="entry name" value="KISc"/>
    <property type="match status" value="1"/>
</dbReference>
<proteinExistence type="inferred from homology"/>
<feature type="domain" description="Kinesin motor" evidence="4">
    <location>
        <begin position="278"/>
        <end position="777"/>
    </location>
</feature>
<dbReference type="GO" id="GO:0016887">
    <property type="term" value="F:ATP hydrolysis activity"/>
    <property type="evidence" value="ECO:0007669"/>
    <property type="project" value="TreeGrafter"/>
</dbReference>
<dbReference type="CDD" id="cd00106">
    <property type="entry name" value="KISc"/>
    <property type="match status" value="1"/>
</dbReference>
<keyword evidence="1" id="KW-0547">Nucleotide-binding</keyword>
<feature type="region of interest" description="Disordered" evidence="3">
    <location>
        <begin position="1128"/>
        <end position="1163"/>
    </location>
</feature>
<protein>
    <recommendedName>
        <fullName evidence="4">Kinesin motor domain-containing protein</fullName>
    </recommendedName>
</protein>
<dbReference type="InterPro" id="IPR036961">
    <property type="entry name" value="Kinesin_motor_dom_sf"/>
</dbReference>
<keyword evidence="1" id="KW-0505">Motor protein</keyword>
<keyword evidence="2" id="KW-0175">Coiled coil</keyword>
<feature type="compositionally biased region" description="Low complexity" evidence="3">
    <location>
        <begin position="1205"/>
        <end position="1218"/>
    </location>
</feature>
<dbReference type="OrthoDB" id="3176171at2759"/>
<dbReference type="EMBL" id="KI635789">
    <property type="protein sequence ID" value="ETB58497.1"/>
    <property type="molecule type" value="Genomic_DNA"/>
</dbReference>
<dbReference type="GO" id="GO:0005524">
    <property type="term" value="F:ATP binding"/>
    <property type="evidence" value="ECO:0007669"/>
    <property type="project" value="UniProtKB-UniRule"/>
</dbReference>
<dbReference type="SUPFAM" id="SSF52540">
    <property type="entry name" value="P-loop containing nucleoside triphosphate hydrolases"/>
    <property type="match status" value="1"/>
</dbReference>
<sequence length="2124" mass="246416">MSNISIMNNPTTVQICDIAQLSTGIASEDIENKNKESFRIDSDYLKNGSGDECYKVFDKSVTMPIDSDNDSYNYNFYKRNKYKEGSIQTTLNIDDSDIENTIEHKIEENYLLIKNDESVGNNINKKEKNIIETLEEKEIIHNELDIKAIVNKSKICESTNSNNVLDKHILNEKLYIENIEQTFEINEVEVNTHNGDTNEILTCQNFENNVTTQNINENNLKCIDGIITKRNYLNDYESIGEKPLLCSEENENCSNNILKGLEDNSEYDNLDINWNKAQIKTCIRIKPSEFVENESKNIITQRGSNKILIDYGMKDKEKKKIEFLVDKVFYENSKQSDVWNSICFSIDSIFNFKNATIFAHGHTGTGKTYTMIGPDIMELIKKRKKKYRYTSRRIYPNELLVNTNSLKLSNNYNSNNCWYDRKRSCSQPLFNLPPKGNPLTNRNSSNFKRTFDISYNFFNFRNNPKNNIDCVNENYSGKSEYYKTFSEYRNEYKPNFKFFKDDIQLILNSERKGIIPRACEEIMNRISLLREKSSREFCYSNEKYKNGSNAEDENNNNCEDRGDKCKENDTLFPNFKVYASYMQLYNDRIFDLLNSCIESQPYLSTLKSKFSNSTTFVNGLLTVEVNSCEELIELLIDGTSNRACRITKTNEMSTRSHSIFKIELRSVNNSKPEHFKSCNLLLIDLAGNEKYVASNEKLYTTEVCSINRSLSALSLCINELSKGNKNISYRNSILTRLLQDSIGGSNKTIFICTISPYVKNARDTLSSLKLVSKAKKIKFEIKNTNSYIYEEDIKKLKKELYFLKKFVFFQYITNKYENKKRLKRIKDLCFNVSLCENENNVSVALNDKSENWADGKCKSSCVTRENCNSTRESSSNRTNESHAKEMEGEKVNEEGEEKYDNKEELKRNDGILYESFSKFKDQKEKEIINKNELNNVDNNNYKDIERIYKDYEVSSFNSLLHQWNMNKSSIKRIREEFETSENDKKNIWFHQNGNVNKKGIMNFIDAHTVEYEIETEDGICCEEEIGDNAVVGENILLDEYDNMNLEESEKGIFFNKECIQNSEKKDEMKKHDKININDHKENNNEKKLKMNNKNDTKRAVLCNLNMSINKNKGVSSVFNGKINEYNTPQKKINKKGKIESQKREKKGLKDKKKKYNSYNWNTDSYMRDSKKKLSLLKGSRKYDNLSKLNEPLNLEGEENSSIALDNNNNYEDNNYSNSKSGSYDNGTIASLTESRNSEKCVKNNLCVPKKGERNKKNSETSDIFINSINHSCNTKFMAQNKNPNFVNNAEINNMVINKMRVYDNLKGKGKYSGKGCNVKKNLIGNNNGMMDVEIIKNENLCDSKINIKNDDSFCEKRKSERYRSTSENYNFTNLRNKTIIGKNKGEFSYYIEFDDTKDVNSIGSRDGSVHGSITSCINEGSNLRGENVMKEMGSKQNGLNPHRKLKIGEVKFNDVKKNVNIINNNNISNSGDNMNNNLISEIEQSWQSFEKKLEKKLKEKKLQKEMEMESCGRLNNNGNKISALEENKNRLVILKNKYEKILSNSKKQSRNNLKDYSYDLIKGNNVINNTNICIDREKKCRSSNLCDNGENSVIGKDGSNCSLNDIKISNISNDNIKEKIVKNIINNYDNRFIDKGDIKYKEELIDNNYDHPNSTHSNCIIHYKKNTVNNLNKIELTYNDKIDREEEVGLNNTMNTNVNLSNLLDIGNPKKGKEKMVNKIYNNLNNTNFHSQNVGNSYIYKFEVKKKGNITNSRDGIEKREDIKWSSIDKNIKEYNKGKIKERNEYLINDGNHKNMFSISNKISNGIRNGENISLVVSKNNKIIDSNNCYWIMNNTENIEYLDQDIRTNRYKYGIVNKYVENCYVNAIVHENNSDVKHVCMESKKTIETPQKMHKINFFYQNDSSNKNDDFLENEEQNRMIKNYNYMYGNIQEANEKDECGNNSIALFNKNNRNVEQRGNGGYIVNTNKMNNGNDINNSSNMNNNICGKYIIRKNIVCSNQFDRLIENSDKSEKKNLSNIDFLSSDIIRSNNMKGKICFENNKGYESKISMYNDMRRRKDEDNVASLYGCFFSNKNIGGDVGDYQKKIKHPIYQDNKRGNIQNMEYKHSDKTQHFSNYGINRVK</sequence>
<dbReference type="InterPro" id="IPR001752">
    <property type="entry name" value="Kinesin_motor_dom"/>
</dbReference>
<feature type="compositionally biased region" description="Basic residues" evidence="3">
    <location>
        <begin position="1143"/>
        <end position="1155"/>
    </location>
</feature>
<dbReference type="GO" id="GO:0003777">
    <property type="term" value="F:microtubule motor activity"/>
    <property type="evidence" value="ECO:0007669"/>
    <property type="project" value="InterPro"/>
</dbReference>
<evidence type="ECO:0000256" key="1">
    <source>
        <dbReference type="PROSITE-ProRule" id="PRU00283"/>
    </source>
</evidence>
<dbReference type="Proteomes" id="UP000018538">
    <property type="component" value="Unassembled WGS sequence"/>
</dbReference>
<feature type="compositionally biased region" description="Low complexity" evidence="3">
    <location>
        <begin position="867"/>
        <end position="878"/>
    </location>
</feature>
<evidence type="ECO:0000259" key="4">
    <source>
        <dbReference type="PROSITE" id="PS50067"/>
    </source>
</evidence>
<dbReference type="PROSITE" id="PS50067">
    <property type="entry name" value="KINESIN_MOTOR_2"/>
    <property type="match status" value="1"/>
</dbReference>